<proteinExistence type="inferred from homology"/>
<comment type="caution">
    <text evidence="8">The sequence shown here is derived from an EMBL/GenBank/DDBJ whole genome shotgun (WGS) entry which is preliminary data.</text>
</comment>
<evidence type="ECO:0000313" key="9">
    <source>
        <dbReference type="Proteomes" id="UP001054902"/>
    </source>
</evidence>
<evidence type="ECO:0000259" key="7">
    <source>
        <dbReference type="Pfam" id="PF02544"/>
    </source>
</evidence>
<comment type="subcellular location">
    <subcellularLocation>
        <location evidence="1">Membrane</location>
        <topology evidence="1">Multi-pass membrane protein</topology>
    </subcellularLocation>
</comment>
<keyword evidence="3 6" id="KW-0812">Transmembrane</keyword>
<dbReference type="EMBL" id="BLLK01000045">
    <property type="protein sequence ID" value="GFH52167.1"/>
    <property type="molecule type" value="Genomic_DNA"/>
</dbReference>
<reference evidence="8 9" key="1">
    <citation type="journal article" date="2021" name="Sci. Rep.">
        <title>The genome of the diatom Chaetoceros tenuissimus carries an ancient integrated fragment of an extant virus.</title>
        <authorList>
            <person name="Hongo Y."/>
            <person name="Kimura K."/>
            <person name="Takaki Y."/>
            <person name="Yoshida Y."/>
            <person name="Baba S."/>
            <person name="Kobayashi G."/>
            <person name="Nagasaki K."/>
            <person name="Hano T."/>
            <person name="Tomaru Y."/>
        </authorList>
    </citation>
    <scope>NUCLEOTIDE SEQUENCE [LARGE SCALE GENOMIC DNA]</scope>
    <source>
        <strain evidence="8 9">NIES-3715</strain>
    </source>
</reference>
<evidence type="ECO:0000256" key="5">
    <source>
        <dbReference type="ARBA" id="ARBA00023136"/>
    </source>
</evidence>
<dbReference type="InterPro" id="IPR039357">
    <property type="entry name" value="SRD5A/TECR"/>
</dbReference>
<dbReference type="InterPro" id="IPR001104">
    <property type="entry name" value="3-oxo-5_a-steroid_4-DH_C"/>
</dbReference>
<evidence type="ECO:0000256" key="4">
    <source>
        <dbReference type="ARBA" id="ARBA00022989"/>
    </source>
</evidence>
<feature type="transmembrane region" description="Helical" evidence="6">
    <location>
        <begin position="117"/>
        <end position="141"/>
    </location>
</feature>
<keyword evidence="9" id="KW-1185">Reference proteome</keyword>
<dbReference type="PROSITE" id="PS50244">
    <property type="entry name" value="S5A_REDUCTASE"/>
    <property type="match status" value="1"/>
</dbReference>
<dbReference type="GO" id="GO:0016020">
    <property type="term" value="C:membrane"/>
    <property type="evidence" value="ECO:0007669"/>
    <property type="project" value="UniProtKB-SubCell"/>
</dbReference>
<feature type="transmembrane region" description="Helical" evidence="6">
    <location>
        <begin position="147"/>
        <end position="166"/>
    </location>
</feature>
<dbReference type="PANTHER" id="PTHR10556:SF35">
    <property type="entry name" value="3-OXO-5-ALPHA-STEROID 4-DEHYDROGENASE FAMILY PROTEIN"/>
    <property type="match status" value="1"/>
</dbReference>
<keyword evidence="4 6" id="KW-1133">Transmembrane helix</keyword>
<protein>
    <recommendedName>
        <fullName evidence="7">3-oxo-5-alpha-steroid 4-dehydrogenase C-terminal domain-containing protein</fullName>
    </recommendedName>
</protein>
<dbReference type="Pfam" id="PF02544">
    <property type="entry name" value="Steroid_dh"/>
    <property type="match status" value="1"/>
</dbReference>
<evidence type="ECO:0000256" key="1">
    <source>
        <dbReference type="ARBA" id="ARBA00004141"/>
    </source>
</evidence>
<evidence type="ECO:0000313" key="8">
    <source>
        <dbReference type="EMBL" id="GFH52167.1"/>
    </source>
</evidence>
<dbReference type="GO" id="GO:0006629">
    <property type="term" value="P:lipid metabolic process"/>
    <property type="evidence" value="ECO:0007669"/>
    <property type="project" value="InterPro"/>
</dbReference>
<name>A0AAD3CTX6_9STRA</name>
<comment type="similarity">
    <text evidence="2">Belongs to the steroid 5-alpha reductase family.</text>
</comment>
<dbReference type="AlphaFoldDB" id="A0AAD3CTX6"/>
<evidence type="ECO:0000256" key="3">
    <source>
        <dbReference type="ARBA" id="ARBA00022692"/>
    </source>
</evidence>
<dbReference type="GO" id="GO:0016627">
    <property type="term" value="F:oxidoreductase activity, acting on the CH-CH group of donors"/>
    <property type="evidence" value="ECO:0007669"/>
    <property type="project" value="InterPro"/>
</dbReference>
<gene>
    <name evidence="8" type="ORF">CTEN210_08643</name>
</gene>
<dbReference type="Proteomes" id="UP001054902">
    <property type="component" value="Unassembled WGS sequence"/>
</dbReference>
<evidence type="ECO:0000256" key="6">
    <source>
        <dbReference type="SAM" id="Phobius"/>
    </source>
</evidence>
<dbReference type="PANTHER" id="PTHR10556">
    <property type="entry name" value="3-OXO-5-ALPHA-STEROID 4-DEHYDROGENASE"/>
    <property type="match status" value="1"/>
</dbReference>
<dbReference type="Gene3D" id="1.20.120.1630">
    <property type="match status" value="1"/>
</dbReference>
<accession>A0AAD3CTX6</accession>
<feature type="domain" description="3-oxo-5-alpha-steroid 4-dehydrogenase C-terminal" evidence="7">
    <location>
        <begin position="147"/>
        <end position="261"/>
    </location>
</feature>
<evidence type="ECO:0000256" key="2">
    <source>
        <dbReference type="ARBA" id="ARBA00007742"/>
    </source>
</evidence>
<keyword evidence="5 6" id="KW-0472">Membrane</keyword>
<sequence length="261" mass="28563">MIPAIASSINPILPGLGGAAITALQVGATLTSFSAETNPETTAQYSKFAPRELTEGLEKKMISSRDGMTLIYLPAFVTSSILHFQSAEPTLATTFVIVHFLKRLFEVFFVHKYSGNVSFGLSAGIGIYYALASLLICSASFPADFSSPVTIIGSALFSIGLLGNFYHHKLLADLRNTKKNDGDKYVAPRGGLFEYVAAPHYFFELLGWLGIAIVSQQANSYLVFTSMSSYLAGRSVAQNKWNRSKFSEWPEDRKNIVPFVF</sequence>
<organism evidence="8 9">
    <name type="scientific">Chaetoceros tenuissimus</name>
    <dbReference type="NCBI Taxonomy" id="426638"/>
    <lineage>
        <taxon>Eukaryota</taxon>
        <taxon>Sar</taxon>
        <taxon>Stramenopiles</taxon>
        <taxon>Ochrophyta</taxon>
        <taxon>Bacillariophyta</taxon>
        <taxon>Coscinodiscophyceae</taxon>
        <taxon>Chaetocerotophycidae</taxon>
        <taxon>Chaetocerotales</taxon>
        <taxon>Chaetocerotaceae</taxon>
        <taxon>Chaetoceros</taxon>
    </lineage>
</organism>